<evidence type="ECO:0000256" key="1">
    <source>
        <dbReference type="ARBA" id="ARBA00004123"/>
    </source>
</evidence>
<dbReference type="GO" id="GO:0005654">
    <property type="term" value="C:nucleoplasm"/>
    <property type="evidence" value="ECO:0007669"/>
    <property type="project" value="UniProtKB-ARBA"/>
</dbReference>
<keyword evidence="8" id="KW-1185">Reference proteome</keyword>
<protein>
    <submittedName>
        <fullName evidence="7">DEKNAAC104472</fullName>
    </submittedName>
</protein>
<evidence type="ECO:0000256" key="2">
    <source>
        <dbReference type="ARBA" id="ARBA00022491"/>
    </source>
</evidence>
<dbReference type="FunCoup" id="A0A448YRI3">
    <property type="interactions" value="124"/>
</dbReference>
<keyword evidence="4" id="KW-0804">Transcription</keyword>
<keyword evidence="5" id="KW-0539">Nucleus</keyword>
<dbReference type="OrthoDB" id="70376at2759"/>
<evidence type="ECO:0000256" key="6">
    <source>
        <dbReference type="SAM" id="MobiDB-lite"/>
    </source>
</evidence>
<proteinExistence type="predicted"/>
<comment type="subcellular location">
    <subcellularLocation>
        <location evidence="1">Nucleus</location>
    </subcellularLocation>
</comment>
<name>A0A448YRI3_BRENA</name>
<dbReference type="InterPro" id="IPR013907">
    <property type="entry name" value="Sds3"/>
</dbReference>
<keyword evidence="3" id="KW-0805">Transcription regulation</keyword>
<dbReference type="GO" id="GO:0010468">
    <property type="term" value="P:regulation of gene expression"/>
    <property type="evidence" value="ECO:0007669"/>
    <property type="project" value="UniProtKB-ARBA"/>
</dbReference>
<dbReference type="EMBL" id="CAACVR010000045">
    <property type="protein sequence ID" value="VEU23519.1"/>
    <property type="molecule type" value="Genomic_DNA"/>
</dbReference>
<feature type="region of interest" description="Disordered" evidence="6">
    <location>
        <begin position="1"/>
        <end position="23"/>
    </location>
</feature>
<dbReference type="SMART" id="SM01401">
    <property type="entry name" value="Sds3"/>
    <property type="match status" value="1"/>
</dbReference>
<gene>
    <name evidence="7" type="ORF">BRENAR_LOCUS4249</name>
</gene>
<dbReference type="InParanoid" id="A0A448YRI3"/>
<evidence type="ECO:0000313" key="8">
    <source>
        <dbReference type="Proteomes" id="UP000290900"/>
    </source>
</evidence>
<sequence>MSDFQSGTTGAVHHVTKKDRRRQQLQTKIQRLEQQFESDKDYHYRDALIQLQYKLSSLHSGDNPQYLQEVRDFEEKRDAELMRLRLAEEYEVQFINKQFKEDYDKAAQETEEIVQMVKRKLQDRIVKKICQLKEDKALIDIATSSSSTGHVGTRYHHPLSIAGNNGGIMRSESGYNSGFDSSSSFFFSSERRSRGHKRHEEGSGLVIQSNADDSYDSGTGTGTGHGSSGSRKRQKPSHGKSSSPVSDDASSKLILTDNAKLNVFLYGEEVLKRKEKASMRYSSKGYEGCPPLKPDEVNEDLLFLRNATGAIQSYKRGSR</sequence>
<evidence type="ECO:0000256" key="5">
    <source>
        <dbReference type="ARBA" id="ARBA00023242"/>
    </source>
</evidence>
<dbReference type="Proteomes" id="UP000290900">
    <property type="component" value="Unassembled WGS sequence"/>
</dbReference>
<accession>A0A448YRI3</accession>
<dbReference type="Pfam" id="PF08598">
    <property type="entry name" value="Sds3"/>
    <property type="match status" value="1"/>
</dbReference>
<evidence type="ECO:0000256" key="3">
    <source>
        <dbReference type="ARBA" id="ARBA00023015"/>
    </source>
</evidence>
<dbReference type="STRING" id="13370.A0A448YRI3"/>
<evidence type="ECO:0000256" key="4">
    <source>
        <dbReference type="ARBA" id="ARBA00023163"/>
    </source>
</evidence>
<keyword evidence="2" id="KW-0678">Repressor</keyword>
<organism evidence="7 8">
    <name type="scientific">Brettanomyces naardenensis</name>
    <name type="common">Yeast</name>
    <dbReference type="NCBI Taxonomy" id="13370"/>
    <lineage>
        <taxon>Eukaryota</taxon>
        <taxon>Fungi</taxon>
        <taxon>Dikarya</taxon>
        <taxon>Ascomycota</taxon>
        <taxon>Saccharomycotina</taxon>
        <taxon>Pichiomycetes</taxon>
        <taxon>Pichiales</taxon>
        <taxon>Pichiaceae</taxon>
        <taxon>Brettanomyces</taxon>
    </lineage>
</organism>
<feature type="compositionally biased region" description="Basic residues" evidence="6">
    <location>
        <begin position="14"/>
        <end position="23"/>
    </location>
</feature>
<dbReference type="AlphaFoldDB" id="A0A448YRI3"/>
<feature type="region of interest" description="Disordered" evidence="6">
    <location>
        <begin position="192"/>
        <end position="251"/>
    </location>
</feature>
<dbReference type="PANTHER" id="PTHR21964">
    <property type="entry name" value="BREAST CANCER METASTASIS-SUPPRESSOR 1"/>
    <property type="match status" value="1"/>
</dbReference>
<evidence type="ECO:0000313" key="7">
    <source>
        <dbReference type="EMBL" id="VEU23519.1"/>
    </source>
</evidence>
<reference evidence="7 8" key="1">
    <citation type="submission" date="2018-12" db="EMBL/GenBank/DDBJ databases">
        <authorList>
            <person name="Tiukova I."/>
            <person name="Dainat J."/>
        </authorList>
    </citation>
    <scope>NUCLEOTIDE SEQUENCE [LARGE SCALE GENOMIC DNA]</scope>
</reference>